<keyword evidence="3" id="KW-0413">Isomerase</keyword>
<dbReference type="Gene3D" id="3.30.390.10">
    <property type="entry name" value="Enolase-like, N-terminal domain"/>
    <property type="match status" value="1"/>
</dbReference>
<accession>A0A1I2HYH6</accession>
<dbReference type="Pfam" id="PF13378">
    <property type="entry name" value="MR_MLE_C"/>
    <property type="match status" value="1"/>
</dbReference>
<evidence type="ECO:0000313" key="7">
    <source>
        <dbReference type="Proteomes" id="UP000199400"/>
    </source>
</evidence>
<gene>
    <name evidence="6" type="ORF">SAMN02745121_08275</name>
</gene>
<dbReference type="InterPro" id="IPR013342">
    <property type="entry name" value="Mandelate_racemase_C"/>
</dbReference>
<dbReference type="PANTHER" id="PTHR48073">
    <property type="entry name" value="O-SUCCINYLBENZOATE SYNTHASE-RELATED"/>
    <property type="match status" value="1"/>
</dbReference>
<evidence type="ECO:0000259" key="5">
    <source>
        <dbReference type="SMART" id="SM00922"/>
    </source>
</evidence>
<dbReference type="SUPFAM" id="SSF51604">
    <property type="entry name" value="Enolase C-terminal domain-like"/>
    <property type="match status" value="1"/>
</dbReference>
<keyword evidence="7" id="KW-1185">Reference proteome</keyword>
<proteinExistence type="inferred from homology"/>
<dbReference type="GO" id="GO:0006518">
    <property type="term" value="P:peptide metabolic process"/>
    <property type="evidence" value="ECO:0007669"/>
    <property type="project" value="UniProtKB-ARBA"/>
</dbReference>
<sequence length="396" mass="40841">MAPRRWYTVTAGMDLRTALVTLRLRHPFGLSRGTVSELPSLLVRLDPGDPDGAAADGPDRRGLGEAAPVRYLGQSAAAAAPLAVAIAAELAPEILTDPRAITAAGARMRELAPAHSAARCAVDTALWDAAARARGLPLAELLADPDVLDRAGLDRHVLSATSGAAVTSYTIALDELPAMAARAAAAAHLPVLKIKLGKDRDFDRAAARAVAAAAPRARLRVDANGGWTPDDVRDLLPLLVDLGVEQLEQPLPAGRPDLLAALARDCPLPIYADEDVQGPADVAALRGRVAGINVKLMKCGGISPALAMIAAARENGLRVLVGCMIESRVGLAAGAALARLADEADLDAHMLTRADPMPPGSQERLAPDLPRLCGPGLGVPPGALPADGDPEPARVA</sequence>
<feature type="region of interest" description="Disordered" evidence="4">
    <location>
        <begin position="353"/>
        <end position="396"/>
    </location>
</feature>
<dbReference type="SFLD" id="SFLDG00180">
    <property type="entry name" value="muconate_cycloisomerase"/>
    <property type="match status" value="1"/>
</dbReference>
<dbReference type="AlphaFoldDB" id="A0A1I2HYH6"/>
<dbReference type="RefSeq" id="WP_211302626.1">
    <property type="nucleotide sequence ID" value="NZ_NETK01000002.1"/>
</dbReference>
<dbReference type="Gene3D" id="3.20.20.120">
    <property type="entry name" value="Enolase-like C-terminal domain"/>
    <property type="match status" value="1"/>
</dbReference>
<dbReference type="InterPro" id="IPR029065">
    <property type="entry name" value="Enolase_C-like"/>
</dbReference>
<keyword evidence="2" id="KW-0479">Metal-binding</keyword>
<dbReference type="PANTHER" id="PTHR48073:SF2">
    <property type="entry name" value="O-SUCCINYLBENZOATE SYNTHASE"/>
    <property type="match status" value="1"/>
</dbReference>
<dbReference type="SUPFAM" id="SSF54826">
    <property type="entry name" value="Enolase N-terminal domain-like"/>
    <property type="match status" value="1"/>
</dbReference>
<dbReference type="InterPro" id="IPR036849">
    <property type="entry name" value="Enolase-like_C_sf"/>
</dbReference>
<dbReference type="SMART" id="SM00922">
    <property type="entry name" value="MR_MLE"/>
    <property type="match status" value="1"/>
</dbReference>
<reference evidence="7" key="1">
    <citation type="submission" date="2016-10" db="EMBL/GenBank/DDBJ databases">
        <authorList>
            <person name="Varghese N."/>
            <person name="Submissions S."/>
        </authorList>
    </citation>
    <scope>NUCLEOTIDE SEQUENCE [LARGE SCALE GENOMIC DNA]</scope>
    <source>
        <strain evidence="7">ATCC 25963</strain>
    </source>
</reference>
<evidence type="ECO:0000256" key="3">
    <source>
        <dbReference type="ARBA" id="ARBA00023235"/>
    </source>
</evidence>
<feature type="domain" description="Mandelate racemase/muconate lactonizing enzyme C-terminal" evidence="5">
    <location>
        <begin position="173"/>
        <end position="269"/>
    </location>
</feature>
<evidence type="ECO:0000313" key="6">
    <source>
        <dbReference type="EMBL" id="SFF34400.1"/>
    </source>
</evidence>
<dbReference type="STRING" id="54.SAMN02745121_08275"/>
<evidence type="ECO:0000256" key="2">
    <source>
        <dbReference type="ARBA" id="ARBA00022723"/>
    </source>
</evidence>
<dbReference type="Proteomes" id="UP000199400">
    <property type="component" value="Unassembled WGS sequence"/>
</dbReference>
<evidence type="ECO:0000256" key="1">
    <source>
        <dbReference type="ARBA" id="ARBA00008031"/>
    </source>
</evidence>
<comment type="similarity">
    <text evidence="1">Belongs to the mandelate racemase/muconate lactonizing enzyme family.</text>
</comment>
<dbReference type="GO" id="GO:0046872">
    <property type="term" value="F:metal ion binding"/>
    <property type="evidence" value="ECO:0007669"/>
    <property type="project" value="UniProtKB-KW"/>
</dbReference>
<organism evidence="6 7">
    <name type="scientific">Nannocystis exedens</name>
    <dbReference type="NCBI Taxonomy" id="54"/>
    <lineage>
        <taxon>Bacteria</taxon>
        <taxon>Pseudomonadati</taxon>
        <taxon>Myxococcota</taxon>
        <taxon>Polyangia</taxon>
        <taxon>Nannocystales</taxon>
        <taxon>Nannocystaceae</taxon>
        <taxon>Nannocystis</taxon>
    </lineage>
</organism>
<dbReference type="InterPro" id="IPR029017">
    <property type="entry name" value="Enolase-like_N"/>
</dbReference>
<name>A0A1I2HYH6_9BACT</name>
<dbReference type="InterPro" id="IPR013341">
    <property type="entry name" value="Mandelate_racemase_N_dom"/>
</dbReference>
<evidence type="ECO:0000256" key="4">
    <source>
        <dbReference type="SAM" id="MobiDB-lite"/>
    </source>
</evidence>
<dbReference type="EMBL" id="FOMX01000050">
    <property type="protein sequence ID" value="SFF34400.1"/>
    <property type="molecule type" value="Genomic_DNA"/>
</dbReference>
<protein>
    <submittedName>
        <fullName evidence="6">L-alanine-DL-glutamate epimerase</fullName>
    </submittedName>
</protein>
<dbReference type="GO" id="GO:0016854">
    <property type="term" value="F:racemase and epimerase activity"/>
    <property type="evidence" value="ECO:0007669"/>
    <property type="project" value="UniProtKB-ARBA"/>
</dbReference>
<dbReference type="Pfam" id="PF02746">
    <property type="entry name" value="MR_MLE_N"/>
    <property type="match status" value="1"/>
</dbReference>
<dbReference type="SFLD" id="SFLDS00001">
    <property type="entry name" value="Enolase"/>
    <property type="match status" value="1"/>
</dbReference>